<dbReference type="OrthoDB" id="2228at2759"/>
<dbReference type="Gene3D" id="3.40.50.1910">
    <property type="match status" value="1"/>
</dbReference>
<accession>A0A4P9WZ57</accession>
<evidence type="ECO:0008006" key="5">
    <source>
        <dbReference type="Google" id="ProtNLM"/>
    </source>
</evidence>
<dbReference type="Gene3D" id="1.25.40.60">
    <property type="match status" value="1"/>
</dbReference>
<dbReference type="AlphaFoldDB" id="A0A4P9WZ57"/>
<feature type="region of interest" description="Disordered" evidence="2">
    <location>
        <begin position="498"/>
        <end position="528"/>
    </location>
</feature>
<evidence type="ECO:0000256" key="2">
    <source>
        <dbReference type="SAM" id="MobiDB-lite"/>
    </source>
</evidence>
<dbReference type="Gene3D" id="3.90.830.10">
    <property type="entry name" value="Syntaxin Binding Protein 1, Chain A, domain 2"/>
    <property type="match status" value="1"/>
</dbReference>
<dbReference type="SUPFAM" id="SSF56815">
    <property type="entry name" value="Sec1/munc18-like (SM) proteins"/>
    <property type="match status" value="1"/>
</dbReference>
<organism evidence="3 4">
    <name type="scientific">Caulochytrium protostelioides</name>
    <dbReference type="NCBI Taxonomy" id="1555241"/>
    <lineage>
        <taxon>Eukaryota</taxon>
        <taxon>Fungi</taxon>
        <taxon>Fungi incertae sedis</taxon>
        <taxon>Chytridiomycota</taxon>
        <taxon>Chytridiomycota incertae sedis</taxon>
        <taxon>Chytridiomycetes</taxon>
        <taxon>Caulochytriales</taxon>
        <taxon>Caulochytriaceae</taxon>
        <taxon>Caulochytrium</taxon>
    </lineage>
</organism>
<reference evidence="4" key="1">
    <citation type="journal article" date="2018" name="Nat. Microbiol.">
        <title>Leveraging single-cell genomics to expand the fungal tree of life.</title>
        <authorList>
            <person name="Ahrendt S.R."/>
            <person name="Quandt C.A."/>
            <person name="Ciobanu D."/>
            <person name="Clum A."/>
            <person name="Salamov A."/>
            <person name="Andreopoulos B."/>
            <person name="Cheng J.F."/>
            <person name="Woyke T."/>
            <person name="Pelin A."/>
            <person name="Henrissat B."/>
            <person name="Reynolds N.K."/>
            <person name="Benny G.L."/>
            <person name="Smith M.E."/>
            <person name="James T.Y."/>
            <person name="Grigoriev I.V."/>
        </authorList>
    </citation>
    <scope>NUCLEOTIDE SEQUENCE [LARGE SCALE GENOMIC DNA]</scope>
    <source>
        <strain evidence="4">ATCC 52028</strain>
    </source>
</reference>
<dbReference type="EMBL" id="ML014356">
    <property type="protein sequence ID" value="RKO98829.1"/>
    <property type="molecule type" value="Genomic_DNA"/>
</dbReference>
<dbReference type="InterPro" id="IPR043127">
    <property type="entry name" value="Sec-1-like_dom3a"/>
</dbReference>
<dbReference type="STRING" id="1555241.A0A4P9WZ57"/>
<dbReference type="PIRSF" id="PIRSF005715">
    <property type="entry name" value="VPS45_Sec1"/>
    <property type="match status" value="1"/>
</dbReference>
<evidence type="ECO:0000313" key="4">
    <source>
        <dbReference type="Proteomes" id="UP000274922"/>
    </source>
</evidence>
<dbReference type="InterPro" id="IPR043154">
    <property type="entry name" value="Sec-1-like_dom1"/>
</dbReference>
<dbReference type="InterPro" id="IPR027482">
    <property type="entry name" value="Sec1-like_dom2"/>
</dbReference>
<feature type="non-terminal residue" evidence="3">
    <location>
        <position position="582"/>
    </location>
</feature>
<evidence type="ECO:0000256" key="1">
    <source>
        <dbReference type="ARBA" id="ARBA00009884"/>
    </source>
</evidence>
<gene>
    <name evidence="3" type="ORF">CXG81DRAFT_4871</name>
</gene>
<keyword evidence="4" id="KW-1185">Reference proteome</keyword>
<sequence length="582" mass="65442">MSLLDILRARLLEDMIQTVRPPGKWKILVVDPTTMRILTSVLKMPDITANDVTLVEDITRQRQPYPQKEAIYFLSPTHESVTALVDDFLGGRPAYGRAHIFFTSSLPDRLFDKIKRCPASLIGTFKELNVDFMALESRVFTFEQPNALAKLFNPQATSVLNHELEGISKRLVNLLATIGEYPYIRFVDPAGSGGTRASLNSKFANMVQDELEALKKLDPDFPPKSPYPPAILLVCDRTVDAAAPLLHEFTYQAMVHDLLPAHFKGGKFMDREETAHVLDETDDVWLKNRHRHIAEVIDDVSEGVRHFSSNNAAAAFERNARSGQTTDKIEAMKEAMHSIPEYTEKKKRYALHTDICTQCMDESTARGLLDLAKLEQDLILNQTSDGNPCSLTLKDVLRIVEDPRYDHVDVIRFIMIYIISREGIPDADREALLEAARLTLVETQAVTNFSMLGVRLSMSYEKRRRKAPVPVNTPFDTSRYDPAIKGILADLADTGSDRQHMPWLTEPRNLSELGRRPGSHYGSDAGGSPSNGPRLILFVLGGITRSEMRACYETAARLGRDILIGSTHVYHPEEYLEHVKCL</sequence>
<comment type="similarity">
    <text evidence="1">Belongs to the STXBP/unc-18/SEC1 family.</text>
</comment>
<dbReference type="InterPro" id="IPR036045">
    <property type="entry name" value="Sec1-like_sf"/>
</dbReference>
<dbReference type="Pfam" id="PF00995">
    <property type="entry name" value="Sec1"/>
    <property type="match status" value="1"/>
</dbReference>
<dbReference type="GO" id="GO:0016192">
    <property type="term" value="P:vesicle-mediated transport"/>
    <property type="evidence" value="ECO:0007669"/>
    <property type="project" value="InterPro"/>
</dbReference>
<name>A0A4P9WZ57_9FUNG</name>
<dbReference type="InterPro" id="IPR001619">
    <property type="entry name" value="Sec1-like"/>
</dbReference>
<evidence type="ECO:0000313" key="3">
    <source>
        <dbReference type="EMBL" id="RKO98829.1"/>
    </source>
</evidence>
<dbReference type="Proteomes" id="UP000274922">
    <property type="component" value="Unassembled WGS sequence"/>
</dbReference>
<proteinExistence type="inferred from homology"/>
<dbReference type="PANTHER" id="PTHR11679">
    <property type="entry name" value="VESICLE PROTEIN SORTING-ASSOCIATED"/>
    <property type="match status" value="1"/>
</dbReference>
<protein>
    <recommendedName>
        <fullName evidence="5">Sec1-like protein</fullName>
    </recommendedName>
</protein>
<dbReference type="Gene3D" id="3.40.50.2060">
    <property type="match status" value="1"/>
</dbReference>